<gene>
    <name evidence="6" type="ORF">GEMMAAP_02590</name>
</gene>
<feature type="domain" description="Phospholipid/glycerol acyltransferase" evidence="5">
    <location>
        <begin position="75"/>
        <end position="188"/>
    </location>
</feature>
<evidence type="ECO:0000256" key="4">
    <source>
        <dbReference type="SAM" id="Phobius"/>
    </source>
</evidence>
<keyword evidence="3 6" id="KW-0012">Acyltransferase</keyword>
<feature type="transmembrane region" description="Helical" evidence="4">
    <location>
        <begin position="15"/>
        <end position="35"/>
    </location>
</feature>
<dbReference type="eggNOG" id="COG0204">
    <property type="taxonomic scope" value="Bacteria"/>
</dbReference>
<evidence type="ECO:0000256" key="3">
    <source>
        <dbReference type="ARBA" id="ARBA00023315"/>
    </source>
</evidence>
<dbReference type="AlphaFoldDB" id="A0A143BG71"/>
<reference evidence="6 7" key="2">
    <citation type="journal article" date="2016" name="Environ. Microbiol. Rep.">
        <title>Metagenomic evidence for the presence of phototrophic Gemmatimonadetes bacteria in diverse environments.</title>
        <authorList>
            <person name="Zeng Y."/>
            <person name="Baumbach J."/>
            <person name="Barbosa E.G."/>
            <person name="Azevedo V."/>
            <person name="Zhang C."/>
            <person name="Koblizek M."/>
        </authorList>
    </citation>
    <scope>NUCLEOTIDE SEQUENCE [LARGE SCALE GENOMIC DNA]</scope>
    <source>
        <strain evidence="6 7">AP64</strain>
    </source>
</reference>
<name>A0A143BG71_9BACT</name>
<dbReference type="KEGG" id="gph:GEMMAAP_02590"/>
<reference evidence="6 7" key="1">
    <citation type="journal article" date="2014" name="Proc. Natl. Acad. Sci. U.S.A.">
        <title>Functional type 2 photosynthetic reaction centers found in the rare bacterial phylum Gemmatimonadetes.</title>
        <authorList>
            <person name="Zeng Y."/>
            <person name="Feng F."/>
            <person name="Medova H."/>
            <person name="Dean J."/>
            <person name="Koblizek M."/>
        </authorList>
    </citation>
    <scope>NUCLEOTIDE SEQUENCE [LARGE SCALE GENOMIC DNA]</scope>
    <source>
        <strain evidence="6 7">AP64</strain>
    </source>
</reference>
<keyword evidence="2 6" id="KW-0808">Transferase</keyword>
<evidence type="ECO:0000313" key="7">
    <source>
        <dbReference type="Proteomes" id="UP000076404"/>
    </source>
</evidence>
<comment type="pathway">
    <text evidence="1">Lipid metabolism.</text>
</comment>
<evidence type="ECO:0000313" key="6">
    <source>
        <dbReference type="EMBL" id="AMW04027.1"/>
    </source>
</evidence>
<dbReference type="PANTHER" id="PTHR10434">
    <property type="entry name" value="1-ACYL-SN-GLYCEROL-3-PHOSPHATE ACYLTRANSFERASE"/>
    <property type="match status" value="1"/>
</dbReference>
<sequence>MMGTMLNWWAWTETVLVVMLGTPVVGVIFLFTAPFDKGRYAAGRMFRLVGVTAMRLNGLWSFRVRGSLADPRRPYVVVANHESYADVFLISCFPWEMKWLSKDTMFKIPCMGWMMQMAGDIKLVRGNRDSTLDAIAQCRDRLAKKVSVMIFPEGTRSKTQEMLPFKDGAFRLAIESGVPILPIAVAGTRNAMAKGTFRFLRARALAQVLEPIDTTGMTLDDVGRLKLMARERIDAGRRALAAELGIPMPPVPAETAVAV</sequence>
<dbReference type="STRING" id="1379270.GEMMAAP_02590"/>
<dbReference type="Pfam" id="PF01553">
    <property type="entry name" value="Acyltransferase"/>
    <property type="match status" value="1"/>
</dbReference>
<dbReference type="EMBL" id="CP011454">
    <property type="protein sequence ID" value="AMW04027.1"/>
    <property type="molecule type" value="Genomic_DNA"/>
</dbReference>
<keyword evidence="4" id="KW-0812">Transmembrane</keyword>
<dbReference type="RefSeq" id="WP_053333978.1">
    <property type="nucleotide sequence ID" value="NZ_CP011454.1"/>
</dbReference>
<proteinExistence type="predicted"/>
<dbReference type="GO" id="GO:0006654">
    <property type="term" value="P:phosphatidic acid biosynthetic process"/>
    <property type="evidence" value="ECO:0007669"/>
    <property type="project" value="TreeGrafter"/>
</dbReference>
<dbReference type="OrthoDB" id="9809618at2"/>
<protein>
    <submittedName>
        <fullName evidence="6">Acyl-phosphate glycerol 3-phosphate acyltransferase</fullName>
    </submittedName>
</protein>
<keyword evidence="4" id="KW-0472">Membrane</keyword>
<dbReference type="InterPro" id="IPR002123">
    <property type="entry name" value="Plipid/glycerol_acylTrfase"/>
</dbReference>
<dbReference type="SMART" id="SM00563">
    <property type="entry name" value="PlsC"/>
    <property type="match status" value="1"/>
</dbReference>
<organism evidence="6 7">
    <name type="scientific">Gemmatimonas phototrophica</name>
    <dbReference type="NCBI Taxonomy" id="1379270"/>
    <lineage>
        <taxon>Bacteria</taxon>
        <taxon>Pseudomonadati</taxon>
        <taxon>Gemmatimonadota</taxon>
        <taxon>Gemmatimonadia</taxon>
        <taxon>Gemmatimonadales</taxon>
        <taxon>Gemmatimonadaceae</taxon>
        <taxon>Gemmatimonas</taxon>
    </lineage>
</organism>
<evidence type="ECO:0000256" key="1">
    <source>
        <dbReference type="ARBA" id="ARBA00005189"/>
    </source>
</evidence>
<accession>A0A143BG71</accession>
<dbReference type="CDD" id="cd07989">
    <property type="entry name" value="LPLAT_AGPAT-like"/>
    <property type="match status" value="1"/>
</dbReference>
<evidence type="ECO:0000259" key="5">
    <source>
        <dbReference type="SMART" id="SM00563"/>
    </source>
</evidence>
<keyword evidence="7" id="KW-1185">Reference proteome</keyword>
<dbReference type="PANTHER" id="PTHR10434:SF11">
    <property type="entry name" value="1-ACYL-SN-GLYCEROL-3-PHOSPHATE ACYLTRANSFERASE"/>
    <property type="match status" value="1"/>
</dbReference>
<dbReference type="Proteomes" id="UP000076404">
    <property type="component" value="Chromosome"/>
</dbReference>
<keyword evidence="4" id="KW-1133">Transmembrane helix</keyword>
<dbReference type="SUPFAM" id="SSF69593">
    <property type="entry name" value="Glycerol-3-phosphate (1)-acyltransferase"/>
    <property type="match status" value="1"/>
</dbReference>
<dbReference type="GO" id="GO:0003841">
    <property type="term" value="F:1-acylglycerol-3-phosphate O-acyltransferase activity"/>
    <property type="evidence" value="ECO:0007669"/>
    <property type="project" value="TreeGrafter"/>
</dbReference>
<evidence type="ECO:0000256" key="2">
    <source>
        <dbReference type="ARBA" id="ARBA00022679"/>
    </source>
</evidence>